<name>A0A540R9Q8_9CORY</name>
<dbReference type="EMBL" id="VHIR01000002">
    <property type="protein sequence ID" value="TQE44478.1"/>
    <property type="molecule type" value="Genomic_DNA"/>
</dbReference>
<dbReference type="Proteomes" id="UP000318080">
    <property type="component" value="Unassembled WGS sequence"/>
</dbReference>
<dbReference type="Gene3D" id="3.30.1360.120">
    <property type="entry name" value="Probable tRNA modification gtpase trme, domain 1"/>
    <property type="match status" value="2"/>
</dbReference>
<dbReference type="PANTHER" id="PTHR22602:SF0">
    <property type="entry name" value="TRANSFERASE CAF17, MITOCHONDRIAL-RELATED"/>
    <property type="match status" value="1"/>
</dbReference>
<dbReference type="AlphaFoldDB" id="A0A540R9Q8"/>
<keyword evidence="1" id="KW-0809">Transit peptide</keyword>
<proteinExistence type="predicted"/>
<dbReference type="InterPro" id="IPR017703">
    <property type="entry name" value="YgfZ/GCV_T_CS"/>
</dbReference>
<evidence type="ECO:0000256" key="1">
    <source>
        <dbReference type="ARBA" id="ARBA00022946"/>
    </source>
</evidence>
<feature type="region of interest" description="Disordered" evidence="2">
    <location>
        <begin position="338"/>
        <end position="365"/>
    </location>
</feature>
<dbReference type="RefSeq" id="WP_066490266.1">
    <property type="nucleotide sequence ID" value="NZ_JADPQA010000004.1"/>
</dbReference>
<dbReference type="PIRSF" id="PIRSF006487">
    <property type="entry name" value="GcvT"/>
    <property type="match status" value="1"/>
</dbReference>
<sequence>MTYVSPLLDRPRAAAFQGDSLLDKEGVAWHYGDPLVEQRYVENGTAVIDRSQRRVLAVTGPEAAVFLNNLLSQKLDDAPSGFAASALDFDIQGHILHAADVAVVSPTEIYLDVPDAQFESLRDYLTKMIFWSQVEVAEADLAILTLLGKPVDGFDAAAAGVVFDRTVDWLGAPRRDLAVLRAELVDAVEALEAAGAHLAGLMAFTAERVRAREPELAADLDDKAIAHEVPQWIGRGEHPGAVHLNKGCYRGQETVARVENLGRSPRLLVLLYLDGSAPDRPEPGADILSGPGGRRVGRLGTVVDDCDFGPIALGLVKRSALTGTDLVTGPLRGEANVAASVEPESIPTDEGPKAGRAAVEKLRGR</sequence>
<dbReference type="NCBIfam" id="TIGR03317">
    <property type="entry name" value="ygfZ_signature"/>
    <property type="match status" value="1"/>
</dbReference>
<keyword evidence="4" id="KW-1185">Reference proteome</keyword>
<accession>A0A540R9Q8</accession>
<comment type="caution">
    <text evidence="3">The sequence shown here is derived from an EMBL/GenBank/DDBJ whole genome shotgun (WGS) entry which is preliminary data.</text>
</comment>
<feature type="compositionally biased region" description="Basic and acidic residues" evidence="2">
    <location>
        <begin position="350"/>
        <end position="365"/>
    </location>
</feature>
<dbReference type="STRING" id="1686286.GCA_900092335_00349"/>
<dbReference type="SUPFAM" id="SSF103025">
    <property type="entry name" value="Folate-binding domain"/>
    <property type="match status" value="1"/>
</dbReference>
<reference evidence="3 4" key="1">
    <citation type="submission" date="2019-06" db="EMBL/GenBank/DDBJ databases">
        <title>Draft genome of C. phoceense Strain 272.</title>
        <authorList>
            <person name="Pacheco L.G.C."/>
            <person name="Barberis C.M."/>
            <person name="Almuzara M.N."/>
            <person name="Traglia G.M."/>
            <person name="Santos C.S."/>
            <person name="Rocha D.J.P.G."/>
            <person name="Aguiar E.R.G.R."/>
            <person name="Vay C.A."/>
        </authorList>
    </citation>
    <scope>NUCLEOTIDE SEQUENCE [LARGE SCALE GENOMIC DNA]</scope>
    <source>
        <strain evidence="3 4">272</strain>
    </source>
</reference>
<protein>
    <submittedName>
        <fullName evidence="3">Folate-binding protein YgfZ</fullName>
    </submittedName>
</protein>
<dbReference type="GO" id="GO:0016226">
    <property type="term" value="P:iron-sulfur cluster assembly"/>
    <property type="evidence" value="ECO:0007669"/>
    <property type="project" value="TreeGrafter"/>
</dbReference>
<dbReference type="InterPro" id="IPR045179">
    <property type="entry name" value="YgfZ/GcvT"/>
</dbReference>
<dbReference type="PANTHER" id="PTHR22602">
    <property type="entry name" value="TRANSFERASE CAF17, MITOCHONDRIAL-RELATED"/>
    <property type="match status" value="1"/>
</dbReference>
<organism evidence="3 4">
    <name type="scientific">Corynebacterium phoceense</name>
    <dbReference type="NCBI Taxonomy" id="1686286"/>
    <lineage>
        <taxon>Bacteria</taxon>
        <taxon>Bacillati</taxon>
        <taxon>Actinomycetota</taxon>
        <taxon>Actinomycetes</taxon>
        <taxon>Mycobacteriales</taxon>
        <taxon>Corynebacteriaceae</taxon>
        <taxon>Corynebacterium</taxon>
    </lineage>
</organism>
<evidence type="ECO:0000313" key="4">
    <source>
        <dbReference type="Proteomes" id="UP000318080"/>
    </source>
</evidence>
<dbReference type="InterPro" id="IPR027266">
    <property type="entry name" value="TrmE/GcvT-like"/>
</dbReference>
<evidence type="ECO:0000313" key="3">
    <source>
        <dbReference type="EMBL" id="TQE44478.1"/>
    </source>
</evidence>
<gene>
    <name evidence="3" type="ORF">EJK80_02580</name>
</gene>
<dbReference type="GeneID" id="79851702"/>
<evidence type="ECO:0000256" key="2">
    <source>
        <dbReference type="SAM" id="MobiDB-lite"/>
    </source>
</evidence>